<dbReference type="GO" id="GO:0006355">
    <property type="term" value="P:regulation of DNA-templated transcription"/>
    <property type="evidence" value="ECO:0007669"/>
    <property type="project" value="InterPro"/>
</dbReference>
<dbReference type="EMBL" id="CP024996">
    <property type="protein sequence ID" value="AYR24021.1"/>
    <property type="molecule type" value="Genomic_DNA"/>
</dbReference>
<feature type="domain" description="HTH HARE-type" evidence="2">
    <location>
        <begin position="22"/>
        <end position="78"/>
    </location>
</feature>
<evidence type="ECO:0000259" key="2">
    <source>
        <dbReference type="Pfam" id="PF05066"/>
    </source>
</evidence>
<evidence type="ECO:0000313" key="4">
    <source>
        <dbReference type="Proteomes" id="UP000269199"/>
    </source>
</evidence>
<name>A0AAD0XFB5_9BURK</name>
<accession>A0AAD0XFB5</accession>
<gene>
    <name evidence="3" type="ORF">RC54_09330</name>
</gene>
<protein>
    <recommendedName>
        <fullName evidence="2">HTH HARE-type domain-containing protein</fullName>
    </recommendedName>
</protein>
<organism evidence="3 4">
    <name type="scientific">Herbaspirillum rubrisubalbicans</name>
    <dbReference type="NCBI Taxonomy" id="80842"/>
    <lineage>
        <taxon>Bacteria</taxon>
        <taxon>Pseudomonadati</taxon>
        <taxon>Pseudomonadota</taxon>
        <taxon>Betaproteobacteria</taxon>
        <taxon>Burkholderiales</taxon>
        <taxon>Oxalobacteraceae</taxon>
        <taxon>Herbaspirillum</taxon>
    </lineage>
</organism>
<sequence>MLVKGQYMTWNRQKSDLEAMMVKVLKKKKKALSLGEVVSAIQKMEPAAFSGKTPTNSLYSIVYRREKRRVENGKQPLFSIEKERNAALYSLNPKCKEIP</sequence>
<dbReference type="AlphaFoldDB" id="A0AAD0XFB5"/>
<evidence type="ECO:0000256" key="1">
    <source>
        <dbReference type="ARBA" id="ARBA00023163"/>
    </source>
</evidence>
<dbReference type="Proteomes" id="UP000269199">
    <property type="component" value="Chromosome"/>
</dbReference>
<dbReference type="Pfam" id="PF05066">
    <property type="entry name" value="HARE-HTH"/>
    <property type="match status" value="1"/>
</dbReference>
<keyword evidence="1" id="KW-0804">Transcription</keyword>
<dbReference type="InterPro" id="IPR007759">
    <property type="entry name" value="Asxl_HARE-HTH"/>
</dbReference>
<reference evidence="3 4" key="1">
    <citation type="submission" date="2017-11" db="EMBL/GenBank/DDBJ databases">
        <title>Complete genome sequence of Herbaspirillum rubrisubalbicans DSM 11543.</title>
        <authorList>
            <person name="Chen M."/>
            <person name="An Q."/>
        </authorList>
    </citation>
    <scope>NUCLEOTIDE SEQUENCE [LARGE SCALE GENOMIC DNA]</scope>
    <source>
        <strain evidence="3 4">DSM 11543</strain>
    </source>
</reference>
<evidence type="ECO:0000313" key="3">
    <source>
        <dbReference type="EMBL" id="AYR24021.1"/>
    </source>
</evidence>
<proteinExistence type="predicted"/>